<reference evidence="3" key="1">
    <citation type="submission" date="2015-07" db="EMBL/GenBank/DDBJ databases">
        <title>Draft genome sequence of Streptomyces sp. CMAA 1322, a bacterium isolated from Caatinga biome, from dry forest semiarid of Brazil.</title>
        <authorList>
            <person name="Santos S.N."/>
            <person name="Gacesa R."/>
            <person name="Taketani R.G."/>
            <person name="Long P.F."/>
            <person name="Melo I.S."/>
        </authorList>
    </citation>
    <scope>NUCLEOTIDE SEQUENCE [LARGE SCALE GENOMIC DNA]</scope>
    <source>
        <strain evidence="3">CMAA 1322</strain>
    </source>
</reference>
<feature type="chain" id="PRO_5038944571" description="Secreted protein" evidence="1">
    <location>
        <begin position="30"/>
        <end position="70"/>
    </location>
</feature>
<evidence type="ECO:0000313" key="3">
    <source>
        <dbReference type="Proteomes" id="UP000037288"/>
    </source>
</evidence>
<protein>
    <recommendedName>
        <fullName evidence="4">Secreted protein</fullName>
    </recommendedName>
</protein>
<dbReference type="EMBL" id="LFXA01000003">
    <property type="protein sequence ID" value="KNB53235.1"/>
    <property type="molecule type" value="Genomic_DNA"/>
</dbReference>
<sequence length="70" mass="6995">MRYVMSSLSVLVLGAGALFGVAGAASAEAAPYVSARQCVAGGGQVTHSAVSPTGSICLGGEYNGRWVIYT</sequence>
<dbReference type="STRING" id="1678637.AC230_07255"/>
<proteinExistence type="predicted"/>
<gene>
    <name evidence="2" type="ORF">AC230_07255</name>
</gene>
<evidence type="ECO:0008006" key="4">
    <source>
        <dbReference type="Google" id="ProtNLM"/>
    </source>
</evidence>
<keyword evidence="3" id="KW-1185">Reference proteome</keyword>
<evidence type="ECO:0000256" key="1">
    <source>
        <dbReference type="SAM" id="SignalP"/>
    </source>
</evidence>
<dbReference type="AlphaFoldDB" id="A0A0K9XIP6"/>
<evidence type="ECO:0000313" key="2">
    <source>
        <dbReference type="EMBL" id="KNB53235.1"/>
    </source>
</evidence>
<organism evidence="2 3">
    <name type="scientific">Streptomyces caatingaensis</name>
    <dbReference type="NCBI Taxonomy" id="1678637"/>
    <lineage>
        <taxon>Bacteria</taxon>
        <taxon>Bacillati</taxon>
        <taxon>Actinomycetota</taxon>
        <taxon>Actinomycetes</taxon>
        <taxon>Kitasatosporales</taxon>
        <taxon>Streptomycetaceae</taxon>
        <taxon>Streptomyces</taxon>
    </lineage>
</organism>
<comment type="caution">
    <text evidence="2">The sequence shown here is derived from an EMBL/GenBank/DDBJ whole genome shotgun (WGS) entry which is preliminary data.</text>
</comment>
<keyword evidence="1" id="KW-0732">Signal</keyword>
<feature type="signal peptide" evidence="1">
    <location>
        <begin position="1"/>
        <end position="29"/>
    </location>
</feature>
<name>A0A0K9XIP6_9ACTN</name>
<dbReference type="Proteomes" id="UP000037288">
    <property type="component" value="Unassembled WGS sequence"/>
</dbReference>
<dbReference type="PATRIC" id="fig|1678637.3.peg.1575"/>
<accession>A0A0K9XIP6</accession>